<sequence>MKQLSFALLAGAAAGFSVSEQLSLFESSPRDDSRPYHDATQAWWDSVPNTDSMLSSFEENMAAAIDSDYTGPIDSSIDLHPGHGGHHGDVTKTIYELIKESKYTQKFSELVDEFDEIKALLEDTEKQNRTLLVPTDSAWERLPDGHKPPPKEFVLAVLKYHIVPGRYPLGRVLHSHTLPTELDLPNLGGHSQRLRFRIGLFGARINFFSKVIAADVFAKNGVIHALDSILVPPPPTKKVIQLLPNTFSTFRLAMETTGLGEELDSDETEHNGGTLFAPTNRAFARLGPRANAFLFSDYGKKYLKALLKYHVVANETLYSDEFYKGPHHDDDGGGEPLSEETYIFPPLKETHSVDLPSLLDEKPIRVTISRWRGFYSMRVNGRVHVAIQDGLAGDGVIQVVGNVLIPPHKHHKHHDHDEEFDVEDEEGVAERLKARLEPYLETERGSKSSSGLSLGDL</sequence>
<feature type="signal peptide" evidence="2">
    <location>
        <begin position="1"/>
        <end position="19"/>
    </location>
</feature>
<dbReference type="SUPFAM" id="SSF82153">
    <property type="entry name" value="FAS1 domain"/>
    <property type="match status" value="2"/>
</dbReference>
<dbReference type="Proteomes" id="UP001283341">
    <property type="component" value="Unassembled WGS sequence"/>
</dbReference>
<feature type="region of interest" description="Disordered" evidence="1">
    <location>
        <begin position="408"/>
        <end position="427"/>
    </location>
</feature>
<dbReference type="PANTHER" id="PTHR10900">
    <property type="entry name" value="PERIOSTIN-RELATED"/>
    <property type="match status" value="1"/>
</dbReference>
<evidence type="ECO:0000259" key="3">
    <source>
        <dbReference type="PROSITE" id="PS50213"/>
    </source>
</evidence>
<feature type="domain" description="FAS1" evidence="3">
    <location>
        <begin position="234"/>
        <end position="404"/>
    </location>
</feature>
<evidence type="ECO:0000313" key="5">
    <source>
        <dbReference type="Proteomes" id="UP001283341"/>
    </source>
</evidence>
<dbReference type="PANTHER" id="PTHR10900:SF125">
    <property type="entry name" value="FAS1 DOMAIN-CONTAINING PROTEIN YLR001C"/>
    <property type="match status" value="1"/>
</dbReference>
<feature type="compositionally biased region" description="Basic and acidic residues" evidence="1">
    <location>
        <begin position="435"/>
        <end position="446"/>
    </location>
</feature>
<name>A0AAE0MH78_9PEZI</name>
<keyword evidence="5" id="KW-1185">Reference proteome</keyword>
<dbReference type="EMBL" id="JAUEDM010000001">
    <property type="protein sequence ID" value="KAK3330874.1"/>
    <property type="molecule type" value="Genomic_DNA"/>
</dbReference>
<keyword evidence="2" id="KW-0732">Signal</keyword>
<dbReference type="Gene3D" id="2.30.180.10">
    <property type="entry name" value="FAS1 domain"/>
    <property type="match status" value="2"/>
</dbReference>
<accession>A0AAE0MH78</accession>
<evidence type="ECO:0000256" key="1">
    <source>
        <dbReference type="SAM" id="MobiDB-lite"/>
    </source>
</evidence>
<proteinExistence type="predicted"/>
<dbReference type="SMART" id="SM00554">
    <property type="entry name" value="FAS1"/>
    <property type="match status" value="2"/>
</dbReference>
<protein>
    <submittedName>
        <fullName evidence="4">Fasciclin domain family</fullName>
    </submittedName>
</protein>
<feature type="chain" id="PRO_5042076356" evidence="2">
    <location>
        <begin position="20"/>
        <end position="457"/>
    </location>
</feature>
<feature type="domain" description="FAS1" evidence="3">
    <location>
        <begin position="91"/>
        <end position="230"/>
    </location>
</feature>
<gene>
    <name evidence="4" type="ORF">B0H66DRAFT_77799</name>
</gene>
<feature type="compositionally biased region" description="Low complexity" evidence="1">
    <location>
        <begin position="447"/>
        <end position="457"/>
    </location>
</feature>
<dbReference type="InterPro" id="IPR036378">
    <property type="entry name" value="FAS1_dom_sf"/>
</dbReference>
<comment type="caution">
    <text evidence="4">The sequence shown here is derived from an EMBL/GenBank/DDBJ whole genome shotgun (WGS) entry which is preliminary data.</text>
</comment>
<evidence type="ECO:0000313" key="4">
    <source>
        <dbReference type="EMBL" id="KAK3330874.1"/>
    </source>
</evidence>
<dbReference type="Pfam" id="PF02469">
    <property type="entry name" value="Fasciclin"/>
    <property type="match status" value="2"/>
</dbReference>
<dbReference type="AlphaFoldDB" id="A0AAE0MH78"/>
<dbReference type="PROSITE" id="PS50213">
    <property type="entry name" value="FAS1"/>
    <property type="match status" value="2"/>
</dbReference>
<reference evidence="4" key="1">
    <citation type="journal article" date="2023" name="Mol. Phylogenet. Evol.">
        <title>Genome-scale phylogeny and comparative genomics of the fungal order Sordariales.</title>
        <authorList>
            <person name="Hensen N."/>
            <person name="Bonometti L."/>
            <person name="Westerberg I."/>
            <person name="Brannstrom I.O."/>
            <person name="Guillou S."/>
            <person name="Cros-Aarteil S."/>
            <person name="Calhoun S."/>
            <person name="Haridas S."/>
            <person name="Kuo A."/>
            <person name="Mondo S."/>
            <person name="Pangilinan J."/>
            <person name="Riley R."/>
            <person name="LaButti K."/>
            <person name="Andreopoulos B."/>
            <person name="Lipzen A."/>
            <person name="Chen C."/>
            <person name="Yan M."/>
            <person name="Daum C."/>
            <person name="Ng V."/>
            <person name="Clum A."/>
            <person name="Steindorff A."/>
            <person name="Ohm R.A."/>
            <person name="Martin F."/>
            <person name="Silar P."/>
            <person name="Natvig D.O."/>
            <person name="Lalanne C."/>
            <person name="Gautier V."/>
            <person name="Ament-Velasquez S.L."/>
            <person name="Kruys A."/>
            <person name="Hutchinson M.I."/>
            <person name="Powell A.J."/>
            <person name="Barry K."/>
            <person name="Miller A.N."/>
            <person name="Grigoriev I.V."/>
            <person name="Debuchy R."/>
            <person name="Gladieux P."/>
            <person name="Hiltunen Thoren M."/>
            <person name="Johannesson H."/>
        </authorList>
    </citation>
    <scope>NUCLEOTIDE SEQUENCE</scope>
    <source>
        <strain evidence="4">CBS 118394</strain>
    </source>
</reference>
<feature type="compositionally biased region" description="Acidic residues" evidence="1">
    <location>
        <begin position="418"/>
        <end position="427"/>
    </location>
</feature>
<evidence type="ECO:0000256" key="2">
    <source>
        <dbReference type="SAM" id="SignalP"/>
    </source>
</evidence>
<feature type="region of interest" description="Disordered" evidence="1">
    <location>
        <begin position="435"/>
        <end position="457"/>
    </location>
</feature>
<dbReference type="InterPro" id="IPR050904">
    <property type="entry name" value="Adhesion/Biosynth-related"/>
</dbReference>
<reference evidence="4" key="2">
    <citation type="submission" date="2023-06" db="EMBL/GenBank/DDBJ databases">
        <authorList>
            <consortium name="Lawrence Berkeley National Laboratory"/>
            <person name="Haridas S."/>
            <person name="Hensen N."/>
            <person name="Bonometti L."/>
            <person name="Westerberg I."/>
            <person name="Brannstrom I.O."/>
            <person name="Guillou S."/>
            <person name="Cros-Aarteil S."/>
            <person name="Calhoun S."/>
            <person name="Kuo A."/>
            <person name="Mondo S."/>
            <person name="Pangilinan J."/>
            <person name="Riley R."/>
            <person name="Labutti K."/>
            <person name="Andreopoulos B."/>
            <person name="Lipzen A."/>
            <person name="Chen C."/>
            <person name="Yanf M."/>
            <person name="Daum C."/>
            <person name="Ng V."/>
            <person name="Clum A."/>
            <person name="Steindorff A."/>
            <person name="Ohm R."/>
            <person name="Martin F."/>
            <person name="Silar P."/>
            <person name="Natvig D."/>
            <person name="Lalanne C."/>
            <person name="Gautier V."/>
            <person name="Ament-Velasquez S.L."/>
            <person name="Kruys A."/>
            <person name="Hutchinson M.I."/>
            <person name="Powell A.J."/>
            <person name="Barry K."/>
            <person name="Miller A.N."/>
            <person name="Grigoriev I.V."/>
            <person name="Debuchy R."/>
            <person name="Gladieux P."/>
            <person name="Thoren M.H."/>
            <person name="Johannesson H."/>
        </authorList>
    </citation>
    <scope>NUCLEOTIDE SEQUENCE</scope>
    <source>
        <strain evidence="4">CBS 118394</strain>
    </source>
</reference>
<organism evidence="4 5">
    <name type="scientific">Apodospora peruviana</name>
    <dbReference type="NCBI Taxonomy" id="516989"/>
    <lineage>
        <taxon>Eukaryota</taxon>
        <taxon>Fungi</taxon>
        <taxon>Dikarya</taxon>
        <taxon>Ascomycota</taxon>
        <taxon>Pezizomycotina</taxon>
        <taxon>Sordariomycetes</taxon>
        <taxon>Sordariomycetidae</taxon>
        <taxon>Sordariales</taxon>
        <taxon>Lasiosphaeriaceae</taxon>
        <taxon>Apodospora</taxon>
    </lineage>
</organism>
<dbReference type="InterPro" id="IPR000782">
    <property type="entry name" value="FAS1_domain"/>
</dbReference>